<keyword evidence="1" id="KW-0732">Signal</keyword>
<evidence type="ECO:0000313" key="3">
    <source>
        <dbReference type="Proteomes" id="UP000030675"/>
    </source>
</evidence>
<organism evidence="2 3">
    <name type="scientific">Photobacterium leiognathi lrivu.4.1</name>
    <dbReference type="NCBI Taxonomy" id="1248232"/>
    <lineage>
        <taxon>Bacteria</taxon>
        <taxon>Pseudomonadati</taxon>
        <taxon>Pseudomonadota</taxon>
        <taxon>Gammaproteobacteria</taxon>
        <taxon>Vibrionales</taxon>
        <taxon>Vibrionaceae</taxon>
        <taxon>Photobacterium</taxon>
    </lineage>
</organism>
<gene>
    <name evidence="2" type="ORF">PLEI_0288</name>
</gene>
<feature type="chain" id="PRO_5004734524" description="Neutral/alkaline non-lysosomal ceramidase N-terminal domain-containing protein" evidence="1">
    <location>
        <begin position="20"/>
        <end position="414"/>
    </location>
</feature>
<proteinExistence type="predicted"/>
<reference evidence="3" key="1">
    <citation type="submission" date="2012-12" db="EMBL/GenBank/DDBJ databases">
        <title>Genome Sequence of Photobacterium leiognathi lrivu.4.1.</title>
        <authorList>
            <person name="Urbanczyk H."/>
            <person name="Ogura Y."/>
            <person name="Hayashi T."/>
            <person name="Dunlap P.V."/>
        </authorList>
    </citation>
    <scope>NUCLEOTIDE SEQUENCE [LARGE SCALE GENOMIC DNA]</scope>
    <source>
        <strain evidence="3">lrivu.4.1</strain>
    </source>
</reference>
<evidence type="ECO:0000313" key="2">
    <source>
        <dbReference type="EMBL" id="GAD28645.1"/>
    </source>
</evidence>
<dbReference type="EMBL" id="DF196808">
    <property type="protein sequence ID" value="GAD28645.1"/>
    <property type="molecule type" value="Genomic_DNA"/>
</dbReference>
<protein>
    <recommendedName>
        <fullName evidence="4">Neutral/alkaline non-lysosomal ceramidase N-terminal domain-containing protein</fullName>
    </recommendedName>
</protein>
<accession>V5H1N9</accession>
<feature type="signal peptide" evidence="1">
    <location>
        <begin position="1"/>
        <end position="19"/>
    </location>
</feature>
<name>V5H1N9_PHOLE</name>
<dbReference type="AlphaFoldDB" id="V5H1N9"/>
<sequence>MNKIGFFLFLLCTPQLAFAALKIGVWKENITPVLSERSTSCMGGYGLPLTNPRCDIAEAHDYLSLRALYMAYNNTQFSLIVFDTTGVGDTIINDIKQRVSMLTDKVDVENLVIAATHTHAGLDYQGIWGGIGNEYRNRIVDIAARSIIQAQSTAQGVKIFAAQTHVPISNRRGWDIVDDSVTTLFFDNRKTEQAIATLVNLSAHPTILDGNNTQYSSDYIDSLRTNIERKRGGMVIFVNGILGDAQFNTTERTVEKAKDIGNLVANAVLESEKAKQSVLGELNVSTMTFTHPVTSTAILQLEQNGVLDINLDDKDQITVDLKYVQIGKNTSLLTFPGEALSRLGLPIKRNMNGKYNLFMGLTNASYGYFIPSDEFGQIPGRNTEERFSMDKYAADEIKKVINFGIKHQNSVQKE</sequence>
<dbReference type="RefSeq" id="WP_023931225.1">
    <property type="nucleotide sequence ID" value="NZ_DF196808.1"/>
</dbReference>
<dbReference type="Proteomes" id="UP000030675">
    <property type="component" value="Unassembled WGS sequence"/>
</dbReference>
<dbReference type="eggNOG" id="COG3356">
    <property type="taxonomic scope" value="Bacteria"/>
</dbReference>
<evidence type="ECO:0008006" key="4">
    <source>
        <dbReference type="Google" id="ProtNLM"/>
    </source>
</evidence>
<evidence type="ECO:0000256" key="1">
    <source>
        <dbReference type="SAM" id="SignalP"/>
    </source>
</evidence>
<dbReference type="HOGENOM" id="CLU_030011_5_0_6"/>